<dbReference type="InterPro" id="IPR036259">
    <property type="entry name" value="MFS_trans_sf"/>
</dbReference>
<organism evidence="9 10">
    <name type="scientific">Euplotes crassus</name>
    <dbReference type="NCBI Taxonomy" id="5936"/>
    <lineage>
        <taxon>Eukaryota</taxon>
        <taxon>Sar</taxon>
        <taxon>Alveolata</taxon>
        <taxon>Ciliophora</taxon>
        <taxon>Intramacronucleata</taxon>
        <taxon>Spirotrichea</taxon>
        <taxon>Hypotrichia</taxon>
        <taxon>Euplotida</taxon>
        <taxon>Euplotidae</taxon>
        <taxon>Moneuplotes</taxon>
    </lineage>
</organism>
<evidence type="ECO:0000256" key="3">
    <source>
        <dbReference type="ARBA" id="ARBA00022448"/>
    </source>
</evidence>
<keyword evidence="3" id="KW-0813">Transport</keyword>
<keyword evidence="6 8" id="KW-0472">Membrane</keyword>
<feature type="compositionally biased region" description="Polar residues" evidence="7">
    <location>
        <begin position="492"/>
        <end position="502"/>
    </location>
</feature>
<dbReference type="PANTHER" id="PTHR31585:SF6">
    <property type="entry name" value="FOLATE-BIOPTERIN TRANSPORTER 2-RELATED"/>
    <property type="match status" value="1"/>
</dbReference>
<dbReference type="EMBL" id="CAMPGE010008477">
    <property type="protein sequence ID" value="CAI2367375.1"/>
    <property type="molecule type" value="Genomic_DNA"/>
</dbReference>
<feature type="transmembrane region" description="Helical" evidence="8">
    <location>
        <begin position="143"/>
        <end position="163"/>
    </location>
</feature>
<keyword evidence="5 8" id="KW-1133">Transmembrane helix</keyword>
<keyword evidence="10" id="KW-1185">Reference proteome</keyword>
<gene>
    <name evidence="9" type="ORF">ECRASSUSDP1_LOCUS8657</name>
</gene>
<evidence type="ECO:0000256" key="6">
    <source>
        <dbReference type="ARBA" id="ARBA00023136"/>
    </source>
</evidence>
<feature type="transmembrane region" description="Helical" evidence="8">
    <location>
        <begin position="316"/>
        <end position="337"/>
    </location>
</feature>
<feature type="transmembrane region" description="Helical" evidence="8">
    <location>
        <begin position="207"/>
        <end position="229"/>
    </location>
</feature>
<dbReference type="InterPro" id="IPR039309">
    <property type="entry name" value="BT1"/>
</dbReference>
<feature type="transmembrane region" description="Helical" evidence="8">
    <location>
        <begin position="39"/>
        <end position="58"/>
    </location>
</feature>
<evidence type="ECO:0000256" key="1">
    <source>
        <dbReference type="ARBA" id="ARBA00004141"/>
    </source>
</evidence>
<feature type="region of interest" description="Disordered" evidence="7">
    <location>
        <begin position="465"/>
        <end position="512"/>
    </location>
</feature>
<feature type="transmembrane region" description="Helical" evidence="8">
    <location>
        <begin position="78"/>
        <end position="99"/>
    </location>
</feature>
<comment type="subcellular location">
    <subcellularLocation>
        <location evidence="1">Membrane</location>
        <topology evidence="1">Multi-pass membrane protein</topology>
    </subcellularLocation>
</comment>
<evidence type="ECO:0000313" key="9">
    <source>
        <dbReference type="EMBL" id="CAI2367375.1"/>
    </source>
</evidence>
<feature type="transmembrane region" description="Helical" evidence="8">
    <location>
        <begin position="111"/>
        <end position="131"/>
    </location>
</feature>
<accession>A0AAD1XAS9</accession>
<feature type="transmembrane region" description="Helical" evidence="8">
    <location>
        <begin position="349"/>
        <end position="374"/>
    </location>
</feature>
<dbReference type="SUPFAM" id="SSF103473">
    <property type="entry name" value="MFS general substrate transporter"/>
    <property type="match status" value="1"/>
</dbReference>
<feature type="compositionally biased region" description="Basic residues" evidence="7">
    <location>
        <begin position="503"/>
        <end position="512"/>
    </location>
</feature>
<feature type="transmembrane region" description="Helical" evidence="8">
    <location>
        <begin position="250"/>
        <end position="275"/>
    </location>
</feature>
<sequence>MKDDRHEHEQEVLYPEEEKENRRNRSIIQWVQHFKQTYGVPYMVLLSAVFFNIGFSVLSDLTIKDLFKHYLNLEPSEAQFFSSVIAFPWGFKVLFGFFIDNVKIFGSVRTIHLKISGIMMAVSLLLLRLPIFQHKYLTCALLFIFNIFGAITDVACSAIMVALSRRDPQNGPADLQTLHVIFVCIGGICGSLTASVANEILSPYDVLSLYCLIPLILSAVSFCVEDFPVNNSLKPLENFCASLKHMSNKIVFGTLVFMFLSRALVPSYGDIMYYFLINVLEFSKSVIALLSMIAFSTAIFGSFIYNLCLKNIDFRLMMLIAHIILGMAIMTTYLLVSRISKEVLGINDILFSFFTDMAVDVLYVAFVAMPILVVQTKIIPRNVEATIYSIFGSLRNLANDTVSPFVGGIIAKSCGVSRDNFTEISYIVIIQFLLNLVPICLIWMLPSSKTIEKYSLEIQRQNAAQERSEIESGSMIKKNEYTPFTDEESAVKNKQNADSPTSRPKKSMKINK</sequence>
<evidence type="ECO:0000256" key="5">
    <source>
        <dbReference type="ARBA" id="ARBA00022989"/>
    </source>
</evidence>
<evidence type="ECO:0000313" key="10">
    <source>
        <dbReference type="Proteomes" id="UP001295684"/>
    </source>
</evidence>
<evidence type="ECO:0000256" key="2">
    <source>
        <dbReference type="ARBA" id="ARBA00007015"/>
    </source>
</evidence>
<evidence type="ECO:0000256" key="7">
    <source>
        <dbReference type="SAM" id="MobiDB-lite"/>
    </source>
</evidence>
<dbReference type="Gene3D" id="1.20.1250.20">
    <property type="entry name" value="MFS general substrate transporter like domains"/>
    <property type="match status" value="1"/>
</dbReference>
<feature type="transmembrane region" description="Helical" evidence="8">
    <location>
        <begin position="175"/>
        <end position="195"/>
    </location>
</feature>
<dbReference type="GO" id="GO:0016020">
    <property type="term" value="C:membrane"/>
    <property type="evidence" value="ECO:0007669"/>
    <property type="project" value="UniProtKB-SubCell"/>
</dbReference>
<dbReference type="PANTHER" id="PTHR31585">
    <property type="entry name" value="FOLATE-BIOPTERIN TRANSPORTER 1, CHLOROPLASTIC"/>
    <property type="match status" value="1"/>
</dbReference>
<feature type="transmembrane region" description="Helical" evidence="8">
    <location>
        <begin position="287"/>
        <end position="309"/>
    </location>
</feature>
<dbReference type="Proteomes" id="UP001295684">
    <property type="component" value="Unassembled WGS sequence"/>
</dbReference>
<protein>
    <submittedName>
        <fullName evidence="9">Uncharacterized protein</fullName>
    </submittedName>
</protein>
<evidence type="ECO:0000256" key="4">
    <source>
        <dbReference type="ARBA" id="ARBA00022692"/>
    </source>
</evidence>
<name>A0AAD1XAS9_EUPCR</name>
<keyword evidence="4 8" id="KW-0812">Transmembrane</keyword>
<proteinExistence type="inferred from homology"/>
<comment type="caution">
    <text evidence="9">The sequence shown here is derived from an EMBL/GenBank/DDBJ whole genome shotgun (WGS) entry which is preliminary data.</text>
</comment>
<evidence type="ECO:0000256" key="8">
    <source>
        <dbReference type="SAM" id="Phobius"/>
    </source>
</evidence>
<dbReference type="Pfam" id="PF03092">
    <property type="entry name" value="BT1"/>
    <property type="match status" value="1"/>
</dbReference>
<reference evidence="9" key="1">
    <citation type="submission" date="2023-07" db="EMBL/GenBank/DDBJ databases">
        <authorList>
            <consortium name="AG Swart"/>
            <person name="Singh M."/>
            <person name="Singh A."/>
            <person name="Seah K."/>
            <person name="Emmerich C."/>
        </authorList>
    </citation>
    <scope>NUCLEOTIDE SEQUENCE</scope>
    <source>
        <strain evidence="9">DP1</strain>
    </source>
</reference>
<comment type="similarity">
    <text evidence="2">Belongs to the major facilitator superfamily. Folate-biopterin transporter (TC 2.A.71) family.</text>
</comment>
<feature type="transmembrane region" description="Helical" evidence="8">
    <location>
        <begin position="426"/>
        <end position="445"/>
    </location>
</feature>
<dbReference type="AlphaFoldDB" id="A0AAD1XAS9"/>